<dbReference type="AlphaFoldDB" id="A0A545TY01"/>
<dbReference type="Proteomes" id="UP000315252">
    <property type="component" value="Unassembled WGS sequence"/>
</dbReference>
<keyword evidence="6" id="KW-1185">Reference proteome</keyword>
<comment type="caution">
    <text evidence="5">The sequence shown here is derived from an EMBL/GenBank/DDBJ whole genome shotgun (WGS) entry which is preliminary data.</text>
</comment>
<feature type="domain" description="HTH luxR-type" evidence="4">
    <location>
        <begin position="196"/>
        <end position="261"/>
    </location>
</feature>
<evidence type="ECO:0000313" key="6">
    <source>
        <dbReference type="Proteomes" id="UP000315252"/>
    </source>
</evidence>
<dbReference type="SUPFAM" id="SSF46894">
    <property type="entry name" value="C-terminal effector domain of the bipartite response regulators"/>
    <property type="match status" value="1"/>
</dbReference>
<sequence length="263" mass="29209">MEKLPNAAEESLGTAIAALNGELFESKLHSWLNRCLEMDNTTILVYYQNRPPSPLYLQAKDPSVHSEMETVYIGGAYLLDPFHELHVKRAPKGLYRLRDIAPDQFHRNPYYSSYYSCTTLIDELAFVAYPGKGVSLHICLGRDATSNRKFSTREVEVAQRIAPIAIGLAEVHWSGLSSTGDFQDSDVAQRLIDAAKAEHGVSLSGRQAAVALLILRGHSSASIGLRLGISPQTVKVFRKQLYRKCEISSQAELFSLMMPLLRG</sequence>
<dbReference type="InterPro" id="IPR000792">
    <property type="entry name" value="Tscrpt_reg_LuxR_C"/>
</dbReference>
<protein>
    <submittedName>
        <fullName evidence="5">Helix-turn-helix transcriptional regulator</fullName>
    </submittedName>
</protein>
<dbReference type="GO" id="GO:0006355">
    <property type="term" value="P:regulation of DNA-templated transcription"/>
    <property type="evidence" value="ECO:0007669"/>
    <property type="project" value="InterPro"/>
</dbReference>
<reference evidence="5 6" key="1">
    <citation type="submission" date="2019-06" db="EMBL/GenBank/DDBJ databases">
        <title>Whole genome sequence for Rhodospirillaceae sp. R148.</title>
        <authorList>
            <person name="Wang G."/>
        </authorList>
    </citation>
    <scope>NUCLEOTIDE SEQUENCE [LARGE SCALE GENOMIC DNA]</scope>
    <source>
        <strain evidence="5 6">R148</strain>
    </source>
</reference>
<dbReference type="PANTHER" id="PTHR44688:SF16">
    <property type="entry name" value="DNA-BINDING TRANSCRIPTIONAL ACTIVATOR DEVR_DOSR"/>
    <property type="match status" value="1"/>
</dbReference>
<dbReference type="PANTHER" id="PTHR44688">
    <property type="entry name" value="DNA-BINDING TRANSCRIPTIONAL ACTIVATOR DEVR_DOSR"/>
    <property type="match status" value="1"/>
</dbReference>
<accession>A0A545TY01</accession>
<keyword evidence="1" id="KW-0805">Transcription regulation</keyword>
<dbReference type="OrthoDB" id="343383at2"/>
<evidence type="ECO:0000256" key="2">
    <source>
        <dbReference type="ARBA" id="ARBA00023125"/>
    </source>
</evidence>
<dbReference type="RefSeq" id="WP_142895692.1">
    <property type="nucleotide sequence ID" value="NZ_ML660053.1"/>
</dbReference>
<dbReference type="PROSITE" id="PS50043">
    <property type="entry name" value="HTH_LUXR_2"/>
    <property type="match status" value="1"/>
</dbReference>
<dbReference type="Pfam" id="PF00196">
    <property type="entry name" value="GerE"/>
    <property type="match status" value="1"/>
</dbReference>
<name>A0A545TY01_9PROT</name>
<dbReference type="GO" id="GO:0003677">
    <property type="term" value="F:DNA binding"/>
    <property type="evidence" value="ECO:0007669"/>
    <property type="project" value="UniProtKB-KW"/>
</dbReference>
<dbReference type="InterPro" id="IPR016032">
    <property type="entry name" value="Sig_transdc_resp-reg_C-effctor"/>
</dbReference>
<evidence type="ECO:0000256" key="3">
    <source>
        <dbReference type="ARBA" id="ARBA00023163"/>
    </source>
</evidence>
<dbReference type="PRINTS" id="PR00038">
    <property type="entry name" value="HTHLUXR"/>
</dbReference>
<evidence type="ECO:0000313" key="5">
    <source>
        <dbReference type="EMBL" id="TQV82061.1"/>
    </source>
</evidence>
<dbReference type="InterPro" id="IPR036388">
    <property type="entry name" value="WH-like_DNA-bd_sf"/>
</dbReference>
<organism evidence="5 6">
    <name type="scientific">Denitrobaculum tricleocarpae</name>
    <dbReference type="NCBI Taxonomy" id="2591009"/>
    <lineage>
        <taxon>Bacteria</taxon>
        <taxon>Pseudomonadati</taxon>
        <taxon>Pseudomonadota</taxon>
        <taxon>Alphaproteobacteria</taxon>
        <taxon>Rhodospirillales</taxon>
        <taxon>Rhodospirillaceae</taxon>
        <taxon>Denitrobaculum</taxon>
    </lineage>
</organism>
<dbReference type="EMBL" id="VHSH01000002">
    <property type="protein sequence ID" value="TQV82061.1"/>
    <property type="molecule type" value="Genomic_DNA"/>
</dbReference>
<gene>
    <name evidence="5" type="ORF">FKG95_07460</name>
</gene>
<evidence type="ECO:0000259" key="4">
    <source>
        <dbReference type="PROSITE" id="PS50043"/>
    </source>
</evidence>
<proteinExistence type="predicted"/>
<dbReference type="Gene3D" id="1.10.10.10">
    <property type="entry name" value="Winged helix-like DNA-binding domain superfamily/Winged helix DNA-binding domain"/>
    <property type="match status" value="1"/>
</dbReference>
<keyword evidence="3" id="KW-0804">Transcription</keyword>
<keyword evidence="2" id="KW-0238">DNA-binding</keyword>
<evidence type="ECO:0000256" key="1">
    <source>
        <dbReference type="ARBA" id="ARBA00023015"/>
    </source>
</evidence>
<dbReference type="SMART" id="SM00421">
    <property type="entry name" value="HTH_LUXR"/>
    <property type="match status" value="1"/>
</dbReference>